<dbReference type="InterPro" id="IPR001214">
    <property type="entry name" value="SET_dom"/>
</dbReference>
<comment type="caution">
    <text evidence="2">The sequence shown here is derived from an EMBL/GenBank/DDBJ whole genome shotgun (WGS) entry which is preliminary data.</text>
</comment>
<dbReference type="GO" id="GO:0005634">
    <property type="term" value="C:nucleus"/>
    <property type="evidence" value="ECO:0007669"/>
    <property type="project" value="TreeGrafter"/>
</dbReference>
<evidence type="ECO:0000313" key="3">
    <source>
        <dbReference type="Proteomes" id="UP000011777"/>
    </source>
</evidence>
<keyword evidence="3" id="KW-1185">Reference proteome</keyword>
<dbReference type="Pfam" id="PF00856">
    <property type="entry name" value="SET"/>
    <property type="match status" value="1"/>
</dbReference>
<evidence type="ECO:0000313" key="2">
    <source>
        <dbReference type="EMBL" id="EMG48824.1"/>
    </source>
</evidence>
<dbReference type="Gene3D" id="1.25.40.10">
    <property type="entry name" value="Tetratricopeptide repeat domain"/>
    <property type="match status" value="1"/>
</dbReference>
<dbReference type="eggNOG" id="KOG2084">
    <property type="taxonomic scope" value="Eukaryota"/>
</dbReference>
<dbReference type="InterPro" id="IPR050869">
    <property type="entry name" value="H3K4_H4K5_MeTrfase"/>
</dbReference>
<gene>
    <name evidence="2" type="ORF">G210_0559</name>
</gene>
<dbReference type="HOGENOM" id="CLU_475644_0_0_1"/>
<proteinExistence type="predicted"/>
<dbReference type="SUPFAM" id="SSF82199">
    <property type="entry name" value="SET domain"/>
    <property type="match status" value="1"/>
</dbReference>
<dbReference type="PANTHER" id="PTHR12197">
    <property type="entry name" value="HISTONE-LYSINE N-METHYLTRANSFERASE SMYD"/>
    <property type="match status" value="1"/>
</dbReference>
<evidence type="ECO:0000259" key="1">
    <source>
        <dbReference type="Pfam" id="PF00856"/>
    </source>
</evidence>
<dbReference type="AlphaFoldDB" id="M3K264"/>
<dbReference type="PANTHER" id="PTHR12197:SF251">
    <property type="entry name" value="EG:BACR7C10.4 PROTEIN"/>
    <property type="match status" value="1"/>
</dbReference>
<feature type="domain" description="SET" evidence="1">
    <location>
        <begin position="159"/>
        <end position="293"/>
    </location>
</feature>
<dbReference type="Gene3D" id="2.170.270.10">
    <property type="entry name" value="SET domain"/>
    <property type="match status" value="1"/>
</dbReference>
<dbReference type="STRING" id="1245528.M3K264"/>
<protein>
    <submittedName>
        <fullName evidence="2">Putative SET-like protein</fullName>
    </submittedName>
</protein>
<name>M3K264_CANMX</name>
<dbReference type="InterPro" id="IPR046341">
    <property type="entry name" value="SET_dom_sf"/>
</dbReference>
<reference evidence="2 3" key="1">
    <citation type="submission" date="2013-02" db="EMBL/GenBank/DDBJ databases">
        <title>Genome sequence of Candida maltosa Xu316, a potential industrial strain for xylitol and ethanol production.</title>
        <authorList>
            <person name="Yu J."/>
            <person name="Wang Q."/>
            <person name="Geng X."/>
            <person name="Bao W."/>
            <person name="He P."/>
            <person name="Cai J."/>
        </authorList>
    </citation>
    <scope>NUCLEOTIDE SEQUENCE [LARGE SCALE GENOMIC DNA]</scope>
    <source>
        <strain evidence="3">Xu316</strain>
    </source>
</reference>
<dbReference type="CDD" id="cd20071">
    <property type="entry name" value="SET_SMYD"/>
    <property type="match status" value="1"/>
</dbReference>
<organism evidence="2 3">
    <name type="scientific">Candida maltosa (strain Xu316)</name>
    <name type="common">Yeast</name>
    <dbReference type="NCBI Taxonomy" id="1245528"/>
    <lineage>
        <taxon>Eukaryota</taxon>
        <taxon>Fungi</taxon>
        <taxon>Dikarya</taxon>
        <taxon>Ascomycota</taxon>
        <taxon>Saccharomycotina</taxon>
        <taxon>Pichiomycetes</taxon>
        <taxon>Debaryomycetaceae</taxon>
        <taxon>Candida/Lodderomyces clade</taxon>
        <taxon>Candida</taxon>
    </lineage>
</organism>
<accession>M3K264</accession>
<sequence length="573" mass="66954">MSTTQSDVLLSTLTLDSINPLKTIDQDEYWKRKLIYYLITTPIYIFPNDENSTNSVYDTITNHRVRLEGKTKKPGQRGIVSQMYSLAGIHIMEIKPMAVYYHEKGPKKQQQQQQPEFIEKWEDVLLPFLSNYIKSLTVVNEGLMYLALRVLFAYLHEEELQLKLCNLCTHQKEIRLDLDKRHLLDTVKNVIMSSIKDFLSDHELGMLALKKSMVKVTKKSWKFIEDIVSIVFINYFTLFDYRQQEIGFALDPDFSLINHSCLPNCSQIVTNTGDYKVVNTLPVMENEEFTVTYIPLGYPKEIRQFQLFQQFYFRCNCTLCKLDDDPFFGIQCNKCCSTVKSPSFKLILTAPNLGMRQHICNKCLNSLNHSVYPKNIKIRNFFISLIIFTRDGYSFNDQDFFKFLNKEFTSYIEKFSAPELIKMLSIGIYRFEIPKTRIRFVKNMIDIILTDKVFPLYTFPFNIIIRELDFMEPTGQIQTSKEAITRLKLKFQKVFGVDIPSDLTSMSMFNECLFLDVADELYQVVKFITDPDLESQAKEVSTLFGTDTLPVFCQTAFYFYKQRWMKSSPSTSA</sequence>
<dbReference type="InterPro" id="IPR011990">
    <property type="entry name" value="TPR-like_helical_dom_sf"/>
</dbReference>
<dbReference type="OrthoDB" id="5945798at2759"/>
<dbReference type="Proteomes" id="UP000011777">
    <property type="component" value="Unassembled WGS sequence"/>
</dbReference>
<dbReference type="EMBL" id="AOGT01000959">
    <property type="protein sequence ID" value="EMG48824.1"/>
    <property type="molecule type" value="Genomic_DNA"/>
</dbReference>
<dbReference type="OMA" id="CTHQKEI"/>